<gene>
    <name evidence="2" type="ORF">AVEN_5854_1</name>
</gene>
<dbReference type="Proteomes" id="UP000499080">
    <property type="component" value="Unassembled WGS sequence"/>
</dbReference>
<dbReference type="EMBL" id="BGPR01005036">
    <property type="protein sequence ID" value="GBN06149.1"/>
    <property type="molecule type" value="Genomic_DNA"/>
</dbReference>
<organism evidence="2 3">
    <name type="scientific">Araneus ventricosus</name>
    <name type="common">Orbweaver spider</name>
    <name type="synonym">Epeira ventricosa</name>
    <dbReference type="NCBI Taxonomy" id="182803"/>
    <lineage>
        <taxon>Eukaryota</taxon>
        <taxon>Metazoa</taxon>
        <taxon>Ecdysozoa</taxon>
        <taxon>Arthropoda</taxon>
        <taxon>Chelicerata</taxon>
        <taxon>Arachnida</taxon>
        <taxon>Araneae</taxon>
        <taxon>Araneomorphae</taxon>
        <taxon>Entelegynae</taxon>
        <taxon>Araneoidea</taxon>
        <taxon>Araneidae</taxon>
        <taxon>Araneus</taxon>
    </lineage>
</organism>
<evidence type="ECO:0000313" key="2">
    <source>
        <dbReference type="EMBL" id="GBN06149.1"/>
    </source>
</evidence>
<dbReference type="AlphaFoldDB" id="A0A4Y2KVF3"/>
<evidence type="ECO:0000256" key="1">
    <source>
        <dbReference type="SAM" id="MobiDB-lite"/>
    </source>
</evidence>
<comment type="caution">
    <text evidence="2">The sequence shown here is derived from an EMBL/GenBank/DDBJ whole genome shotgun (WGS) entry which is preliminary data.</text>
</comment>
<sequence>MKIVKIERTHFPQRLYVNSITFNQKSGERSPGPFKVVKDQKLKSLCKWYRRETTQPIPSQFTFRPVRPGDRFSENAILLKMEIRISPFFSEEKIMSAALGTWQDNWDSGETGRSTHDIVPRVSNKPVGWHREEIMFVTGHGPFPSYRHRFNLRTHDNCSSGGKGDPQNVGLPSPVISKLQ</sequence>
<reference evidence="2 3" key="1">
    <citation type="journal article" date="2019" name="Sci. Rep.">
        <title>Orb-weaving spider Araneus ventricosus genome elucidates the spidroin gene catalogue.</title>
        <authorList>
            <person name="Kono N."/>
            <person name="Nakamura H."/>
            <person name="Ohtoshi R."/>
            <person name="Moran D.A.P."/>
            <person name="Shinohara A."/>
            <person name="Yoshida Y."/>
            <person name="Fujiwara M."/>
            <person name="Mori M."/>
            <person name="Tomita M."/>
            <person name="Arakawa K."/>
        </authorList>
    </citation>
    <scope>NUCLEOTIDE SEQUENCE [LARGE SCALE GENOMIC DNA]</scope>
</reference>
<name>A0A4Y2KVF3_ARAVE</name>
<feature type="region of interest" description="Disordered" evidence="1">
    <location>
        <begin position="157"/>
        <end position="180"/>
    </location>
</feature>
<keyword evidence="3" id="KW-1185">Reference proteome</keyword>
<proteinExistence type="predicted"/>
<accession>A0A4Y2KVF3</accession>
<evidence type="ECO:0000313" key="3">
    <source>
        <dbReference type="Proteomes" id="UP000499080"/>
    </source>
</evidence>
<protein>
    <submittedName>
        <fullName evidence="2">Uncharacterized protein</fullName>
    </submittedName>
</protein>